<gene>
    <name evidence="2" type="ORF">CAEBREN_30429</name>
</gene>
<keyword evidence="3" id="KW-1185">Reference proteome</keyword>
<feature type="chain" id="PRO_5003407145" evidence="1">
    <location>
        <begin position="21"/>
        <end position="132"/>
    </location>
</feature>
<reference evidence="3" key="1">
    <citation type="submission" date="2011-07" db="EMBL/GenBank/DDBJ databases">
        <authorList>
            <consortium name="Caenorhabditis brenneri Sequencing and Analysis Consortium"/>
            <person name="Wilson R.K."/>
        </authorList>
    </citation>
    <scope>NUCLEOTIDE SEQUENCE [LARGE SCALE GENOMIC DNA]</scope>
    <source>
        <strain evidence="3">PB2801</strain>
    </source>
</reference>
<dbReference type="EMBL" id="GL380209">
    <property type="protein sequence ID" value="EGT50454.1"/>
    <property type="molecule type" value="Genomic_DNA"/>
</dbReference>
<dbReference type="Proteomes" id="UP000008068">
    <property type="component" value="Unassembled WGS sequence"/>
</dbReference>
<keyword evidence="1" id="KW-0732">Signal</keyword>
<dbReference type="HOGENOM" id="CLU_1918912_0_0_1"/>
<protein>
    <submittedName>
        <fullName evidence="2">Uncharacterized protein</fullName>
    </submittedName>
</protein>
<evidence type="ECO:0000313" key="3">
    <source>
        <dbReference type="Proteomes" id="UP000008068"/>
    </source>
</evidence>
<evidence type="ECO:0000256" key="1">
    <source>
        <dbReference type="SAM" id="SignalP"/>
    </source>
</evidence>
<dbReference type="AlphaFoldDB" id="G0PBD8"/>
<dbReference type="InParanoid" id="G0PBD8"/>
<organism evidence="3">
    <name type="scientific">Caenorhabditis brenneri</name>
    <name type="common">Nematode worm</name>
    <dbReference type="NCBI Taxonomy" id="135651"/>
    <lineage>
        <taxon>Eukaryota</taxon>
        <taxon>Metazoa</taxon>
        <taxon>Ecdysozoa</taxon>
        <taxon>Nematoda</taxon>
        <taxon>Chromadorea</taxon>
        <taxon>Rhabditida</taxon>
        <taxon>Rhabditina</taxon>
        <taxon>Rhabditomorpha</taxon>
        <taxon>Rhabditoidea</taxon>
        <taxon>Rhabditidae</taxon>
        <taxon>Peloderinae</taxon>
        <taxon>Caenorhabditis</taxon>
    </lineage>
</organism>
<sequence length="132" mass="15197">MKLVFLHCLSIVLLFQTVVIKPRGISVEDLITQVINKNPITPWRLRSISAGEMCSYFRPIQSEDKRVNKVRLKLKSTSLDDRNDASIEVAATRSKILDTLPFFRVTYLLKIENMRKGLNSFCFNHQTVLINS</sequence>
<feature type="signal peptide" evidence="1">
    <location>
        <begin position="1"/>
        <end position="20"/>
    </location>
</feature>
<accession>G0PBD8</accession>
<proteinExistence type="predicted"/>
<evidence type="ECO:0000313" key="2">
    <source>
        <dbReference type="EMBL" id="EGT50454.1"/>
    </source>
</evidence>
<name>G0PBD8_CAEBE</name>